<evidence type="ECO:0000313" key="2">
    <source>
        <dbReference type="Proteomes" id="UP000321118"/>
    </source>
</evidence>
<dbReference type="EMBL" id="BJUB01000004">
    <property type="protein sequence ID" value="GEK20993.1"/>
    <property type="molecule type" value="Genomic_DNA"/>
</dbReference>
<keyword evidence="2" id="KW-1185">Reference proteome</keyword>
<evidence type="ECO:0000313" key="1">
    <source>
        <dbReference type="EMBL" id="GEK20993.1"/>
    </source>
</evidence>
<protein>
    <submittedName>
        <fullName evidence="1">Uncharacterized protein</fullName>
    </submittedName>
</protein>
<comment type="caution">
    <text evidence="1">The sequence shown here is derived from an EMBL/GenBank/DDBJ whole genome shotgun (WGS) entry which is preliminary data.</text>
</comment>
<dbReference type="AlphaFoldDB" id="A0A510V271"/>
<gene>
    <name evidence="1" type="ORF">CXY01_15130</name>
</gene>
<name>A0A510V271_9CELL</name>
<proteinExistence type="predicted"/>
<sequence>MPQAVADAAPPPTRPLVAALPGEPFWSRRFRTLVSRGDVEDARRVWEYAVEFTTVERVRPSALALEIAGGLEVRVPHAWAD</sequence>
<organism evidence="1 2">
    <name type="scientific">Cellulomonas xylanilytica</name>
    <dbReference type="NCBI Taxonomy" id="233583"/>
    <lineage>
        <taxon>Bacteria</taxon>
        <taxon>Bacillati</taxon>
        <taxon>Actinomycetota</taxon>
        <taxon>Actinomycetes</taxon>
        <taxon>Micrococcales</taxon>
        <taxon>Cellulomonadaceae</taxon>
        <taxon>Cellulomonas</taxon>
    </lineage>
</organism>
<reference evidence="1 2" key="1">
    <citation type="submission" date="2019-07" db="EMBL/GenBank/DDBJ databases">
        <title>Whole genome shotgun sequence of Cellulomonas xylanilytica NBRC 101102.</title>
        <authorList>
            <person name="Hosoyama A."/>
            <person name="Uohara A."/>
            <person name="Ohji S."/>
            <person name="Ichikawa N."/>
        </authorList>
    </citation>
    <scope>NUCLEOTIDE SEQUENCE [LARGE SCALE GENOMIC DNA]</scope>
    <source>
        <strain evidence="1 2">NBRC 101102</strain>
    </source>
</reference>
<dbReference type="Proteomes" id="UP000321118">
    <property type="component" value="Unassembled WGS sequence"/>
</dbReference>
<accession>A0A510V271</accession>